<dbReference type="InterPro" id="IPR023673">
    <property type="entry name" value="Ribosomal_uL1_CS"/>
</dbReference>
<organism evidence="11 12">
    <name type="scientific">Bellilinea caldifistulae</name>
    <dbReference type="NCBI Taxonomy" id="360411"/>
    <lineage>
        <taxon>Bacteria</taxon>
        <taxon>Bacillati</taxon>
        <taxon>Chloroflexota</taxon>
        <taxon>Anaerolineae</taxon>
        <taxon>Anaerolineales</taxon>
        <taxon>Anaerolineaceae</taxon>
        <taxon>Bellilinea</taxon>
    </lineage>
</organism>
<dbReference type="Proteomes" id="UP000050514">
    <property type="component" value="Unassembled WGS sequence"/>
</dbReference>
<dbReference type="GO" id="GO:0000049">
    <property type="term" value="F:tRNA binding"/>
    <property type="evidence" value="ECO:0007669"/>
    <property type="project" value="UniProtKB-KW"/>
</dbReference>
<sequence>MAKHGKKYLAASAKISPGKSYTPEEALALAKETSITKFDATVEVHLRMGLDPRQADQQVRDVVVLPHGLGKTVRVLVFAQGEGAEKAREAGADYVADSDEWITKIQNGFTDFDVAIATPDMMSKAGRLGRVLGPRGLMPNPKAGTVVPADDLPRVIQEAKAGRVEFRLDKTANIHVPIGKVSFDTDKLYNNMAALMDAIKKAKPAAAKGSYIRKVTVTTTMGPGIRVDAIQAQSMAMKE</sequence>
<dbReference type="STRING" id="360411.AC812_00025"/>
<keyword evidence="6 9" id="KW-0689">Ribosomal protein</keyword>
<evidence type="ECO:0000256" key="8">
    <source>
        <dbReference type="ARBA" id="ARBA00035241"/>
    </source>
</evidence>
<dbReference type="PANTHER" id="PTHR36427">
    <property type="entry name" value="54S RIBOSOMAL PROTEIN L1, MITOCHONDRIAL"/>
    <property type="match status" value="1"/>
</dbReference>
<evidence type="ECO:0000256" key="5">
    <source>
        <dbReference type="ARBA" id="ARBA00022884"/>
    </source>
</evidence>
<dbReference type="SUPFAM" id="SSF56808">
    <property type="entry name" value="Ribosomal protein L1"/>
    <property type="match status" value="1"/>
</dbReference>
<comment type="function">
    <text evidence="9">Binds directly to 23S rRNA. The L1 stalk is quite mobile in the ribosome, and is involved in E site tRNA release.</text>
</comment>
<evidence type="ECO:0000313" key="11">
    <source>
        <dbReference type="EMBL" id="KPL79254.1"/>
    </source>
</evidence>
<evidence type="ECO:0000256" key="9">
    <source>
        <dbReference type="HAMAP-Rule" id="MF_01318"/>
    </source>
</evidence>
<comment type="similarity">
    <text evidence="1 9 10">Belongs to the universal ribosomal protein uL1 family.</text>
</comment>
<dbReference type="RefSeq" id="WP_061912920.1">
    <property type="nucleotide sequence ID" value="NZ_DF967971.1"/>
</dbReference>
<keyword evidence="3 9" id="KW-0699">rRNA-binding</keyword>
<dbReference type="HAMAP" id="MF_01318_B">
    <property type="entry name" value="Ribosomal_uL1_B"/>
    <property type="match status" value="1"/>
</dbReference>
<evidence type="ECO:0000256" key="10">
    <source>
        <dbReference type="RuleBase" id="RU000659"/>
    </source>
</evidence>
<dbReference type="Gene3D" id="3.40.50.790">
    <property type="match status" value="1"/>
</dbReference>
<proteinExistence type="inferred from homology"/>
<dbReference type="InterPro" id="IPR023674">
    <property type="entry name" value="Ribosomal_uL1-like"/>
</dbReference>
<dbReference type="FunFam" id="3.40.50.790:FF:000001">
    <property type="entry name" value="50S ribosomal protein L1"/>
    <property type="match status" value="1"/>
</dbReference>
<comment type="function">
    <text evidence="9">Protein L1 is also a translational repressor protein, it controls the translation of the L11 operon by binding to its mRNA.</text>
</comment>
<evidence type="ECO:0000256" key="1">
    <source>
        <dbReference type="ARBA" id="ARBA00010531"/>
    </source>
</evidence>
<comment type="caution">
    <text evidence="11">The sequence shown here is derived from an EMBL/GenBank/DDBJ whole genome shotgun (WGS) entry which is preliminary data.</text>
</comment>
<protein>
    <recommendedName>
        <fullName evidence="8 9">Large ribosomal subunit protein uL1</fullName>
    </recommendedName>
</protein>
<accession>A0A0P6XGJ1</accession>
<dbReference type="InterPro" id="IPR016095">
    <property type="entry name" value="Ribosomal_uL1_3-a/b-sand"/>
</dbReference>
<dbReference type="InterPro" id="IPR002143">
    <property type="entry name" value="Ribosomal_uL1"/>
</dbReference>
<dbReference type="PATRIC" id="fig|360411.5.peg.1730"/>
<dbReference type="NCBIfam" id="TIGR01169">
    <property type="entry name" value="rplA_bact"/>
    <property type="match status" value="1"/>
</dbReference>
<dbReference type="Gene3D" id="3.30.190.20">
    <property type="match status" value="1"/>
</dbReference>
<evidence type="ECO:0000256" key="3">
    <source>
        <dbReference type="ARBA" id="ARBA00022730"/>
    </source>
</evidence>
<keyword evidence="12" id="KW-1185">Reference proteome</keyword>
<reference evidence="11 12" key="1">
    <citation type="submission" date="2015-07" db="EMBL/GenBank/DDBJ databases">
        <title>Draft genome of Bellilinea caldifistulae DSM 17877.</title>
        <authorList>
            <person name="Hemp J."/>
            <person name="Ward L.M."/>
            <person name="Pace L.A."/>
            <person name="Fischer W.W."/>
        </authorList>
    </citation>
    <scope>NUCLEOTIDE SEQUENCE [LARGE SCALE GENOMIC DNA]</scope>
    <source>
        <strain evidence="11 12">GOMI-1</strain>
    </source>
</reference>
<dbReference type="AlphaFoldDB" id="A0A0P6XGJ1"/>
<dbReference type="InterPro" id="IPR005878">
    <property type="entry name" value="Ribosom_uL1_bac-type"/>
</dbReference>
<evidence type="ECO:0000313" key="12">
    <source>
        <dbReference type="Proteomes" id="UP000050514"/>
    </source>
</evidence>
<dbReference type="PROSITE" id="PS01199">
    <property type="entry name" value="RIBOSOMAL_L1"/>
    <property type="match status" value="1"/>
</dbReference>
<evidence type="ECO:0000256" key="6">
    <source>
        <dbReference type="ARBA" id="ARBA00022980"/>
    </source>
</evidence>
<gene>
    <name evidence="9" type="primary">rplA</name>
    <name evidence="11" type="ORF">AC812_00025</name>
</gene>
<keyword evidence="2 9" id="KW-0678">Repressor</keyword>
<name>A0A0P6XGJ1_9CHLR</name>
<dbReference type="OrthoDB" id="9803740at2"/>
<dbReference type="InterPro" id="IPR028364">
    <property type="entry name" value="Ribosomal_uL1/biogenesis"/>
</dbReference>
<dbReference type="EMBL" id="LGHJ01000001">
    <property type="protein sequence ID" value="KPL79254.1"/>
    <property type="molecule type" value="Genomic_DNA"/>
</dbReference>
<evidence type="ECO:0000256" key="7">
    <source>
        <dbReference type="ARBA" id="ARBA00023274"/>
    </source>
</evidence>
<dbReference type="GO" id="GO:0003735">
    <property type="term" value="F:structural constituent of ribosome"/>
    <property type="evidence" value="ECO:0007669"/>
    <property type="project" value="InterPro"/>
</dbReference>
<dbReference type="CDD" id="cd00403">
    <property type="entry name" value="Ribosomal_L1"/>
    <property type="match status" value="1"/>
</dbReference>
<keyword evidence="9" id="KW-0820">tRNA-binding</keyword>
<dbReference type="Pfam" id="PF00687">
    <property type="entry name" value="Ribosomal_L1"/>
    <property type="match status" value="1"/>
</dbReference>
<keyword evidence="7 9" id="KW-0687">Ribonucleoprotein</keyword>
<dbReference type="PANTHER" id="PTHR36427:SF3">
    <property type="entry name" value="LARGE RIBOSOMAL SUBUNIT PROTEIN UL1M"/>
    <property type="match status" value="1"/>
</dbReference>
<dbReference type="GO" id="GO:0006412">
    <property type="term" value="P:translation"/>
    <property type="evidence" value="ECO:0007669"/>
    <property type="project" value="UniProtKB-UniRule"/>
</dbReference>
<dbReference type="GO" id="GO:0006417">
    <property type="term" value="P:regulation of translation"/>
    <property type="evidence" value="ECO:0007669"/>
    <property type="project" value="UniProtKB-KW"/>
</dbReference>
<keyword evidence="4 9" id="KW-0810">Translation regulation</keyword>
<evidence type="ECO:0000256" key="2">
    <source>
        <dbReference type="ARBA" id="ARBA00022491"/>
    </source>
</evidence>
<dbReference type="GO" id="GO:0019843">
    <property type="term" value="F:rRNA binding"/>
    <property type="evidence" value="ECO:0007669"/>
    <property type="project" value="UniProtKB-UniRule"/>
</dbReference>
<dbReference type="PIRSF" id="PIRSF002155">
    <property type="entry name" value="Ribosomal_L1"/>
    <property type="match status" value="1"/>
</dbReference>
<keyword evidence="5 9" id="KW-0694">RNA-binding</keyword>
<evidence type="ECO:0000256" key="4">
    <source>
        <dbReference type="ARBA" id="ARBA00022845"/>
    </source>
</evidence>
<comment type="subunit">
    <text evidence="9">Part of the 50S ribosomal subunit.</text>
</comment>
<dbReference type="GO" id="GO:0015934">
    <property type="term" value="C:large ribosomal subunit"/>
    <property type="evidence" value="ECO:0007669"/>
    <property type="project" value="InterPro"/>
</dbReference>